<evidence type="ECO:0008006" key="6">
    <source>
        <dbReference type="Google" id="ProtNLM"/>
    </source>
</evidence>
<feature type="compositionally biased region" description="Basic and acidic residues" evidence="2">
    <location>
        <begin position="421"/>
        <end position="431"/>
    </location>
</feature>
<accession>A0ABN9QSC9</accession>
<feature type="region of interest" description="Disordered" evidence="2">
    <location>
        <begin position="271"/>
        <end position="290"/>
    </location>
</feature>
<keyword evidence="3" id="KW-0812">Transmembrane</keyword>
<comment type="caution">
    <text evidence="4">The sequence shown here is derived from an EMBL/GenBank/DDBJ whole genome shotgun (WGS) entry which is preliminary data.</text>
</comment>
<dbReference type="InterPro" id="IPR011010">
    <property type="entry name" value="DNA_brk_join_enz"/>
</dbReference>
<evidence type="ECO:0000256" key="1">
    <source>
        <dbReference type="ARBA" id="ARBA00023172"/>
    </source>
</evidence>
<evidence type="ECO:0000256" key="3">
    <source>
        <dbReference type="SAM" id="Phobius"/>
    </source>
</evidence>
<dbReference type="EMBL" id="CAUYUJ010003736">
    <property type="protein sequence ID" value="CAK0806547.1"/>
    <property type="molecule type" value="Genomic_DNA"/>
</dbReference>
<feature type="transmembrane region" description="Helical" evidence="3">
    <location>
        <begin position="1453"/>
        <end position="1478"/>
    </location>
</feature>
<proteinExistence type="predicted"/>
<dbReference type="Gene3D" id="3.40.50.150">
    <property type="entry name" value="Vaccinia Virus protein VP39"/>
    <property type="match status" value="1"/>
</dbReference>
<reference evidence="4" key="1">
    <citation type="submission" date="2023-10" db="EMBL/GenBank/DDBJ databases">
        <authorList>
            <person name="Chen Y."/>
            <person name="Shah S."/>
            <person name="Dougan E. K."/>
            <person name="Thang M."/>
            <person name="Chan C."/>
        </authorList>
    </citation>
    <scope>NUCLEOTIDE SEQUENCE [LARGE SCALE GENOMIC DNA]</scope>
</reference>
<sequence>MRARGPRWPFPRGAWFDGRSNGELLGSVGLAAGDQLEVKVRDYEGRAQGRELPRVEIAYALDETTADAGSAGGRYLRAQHVGATDGHFSWHAQAEGKPGGRLQGTLCHLCGRPQEECTAGCPIGAGGVEHIDIWRVVDPRDLETLEAEYHLAPRAAGGLRGEPAAKRARKEEPSAALARSDAEVAGLERALEDPALDGRLAQLGQRLRGSTGGGSGARAVAKNAAMPGAARALAQRVQEHTAAGSGARVSAALAGRERLAAMLTATLLGGEDGSELNDEGSGALDRDTNQGANVRRDLFQRIAKQRPGVLLENGPAHLRSQFTQLLADPSQADPLGPCVTQHLNMVFFVAHPPRTLDVDEARALRTLGEAIDGLLRGQVVEVSDLLTQEFKARTMALRDGHWRSARRLTLTPSESLPAGASRDEEAAAERAEAREMKVAELKRRLADKKALLSGQGFGQEPSPAWGGAAPAGHSLAEARPQSPAATPVAGSAAALRILASRAPAGLTWKESKVANPRRPDESRRDWKSRLEEKRQQVEDEELLQAAGADFQVPDWHEVVAARDITHGGEEVSRALPLTLGGAMPGLPPRGVAASVRALDIADERVAGWLADPTLALLPKAEWPEEVPRAAIQASSKAEWHRIGAKLVELGLAVPIADDPIFKVGNRKVLAGSFGVAKGGTPTPGHDVAQRLIINMVPANSYQRTMRDDIGTISASKDRPLPLRATELEQAWVQYYMDDWDHGEIVQSSRLNELGGTLSEVQAEQRAAYKRGGIRVAEGKAKHRELVLERMRAGLDGMVGRVGVTVEKQLLLLALVMWVMGQPQVTVKAMLVVLGRCVRVAEFRRPFMGFLNECWAAGQWRYPQAVPSVMCGELLVFCMALPLAFTDLRAKIDTGVIATDASEQAGGICYSAGLTARGVQAATGEGGLCEEAVHTTFAAPQMVRWRPRVILVELFAGAAAAAVAAHRLPMSVAAHLCSEVEPAARRLVRRRWPGVIELGNIEALDLERFTRMLEGFRRDADWVFIIAGSPCQVAALIEASKRVFGTHVDWFVENVFSMGAEARGQFSQALGVTPVLFEAKDFTRVKSEGISQYTKVEVSVERAAADLWPLPGWRLDDPEVDLPCFTRPVPRRHPPLRPVGLERASPTALARWATDQHRYQVNKYEDALCLQVGEREPNWNIDADFKTPGYRHATAERGLIVDFLRIADRGGTDVRLDCGALYRARAWPRSALRTSLWAWRIAKSFRWQRPAHISELELEAAVAGARWRCRDVAKHGCRYLHLLDAHAVAAVCTKCRSSAWRLQPGIRRFNALTLATNCYSMYGYCDTDDMPADVRRVAAKALARRTAARSRPLRELAGTPLARKRYQEAVDSVFDWWVEQKREVQSAAQADMGLVDYIEGRWAAGGSLLDVNCAIAGMCHHFPPLRGRLRESWRLARTWQRAEPAGRALPIAPLIALAFSGGFLTAGVPAAAAILLAAYDTYLRTGEIMALRWHDITMYENSGSAMIRLRDTKSQHQTGAGEFVMVRSQTAVALLLKARELAGTASRCEEPAIGMPPAAFQRVFAEIRLCLQLEDQRLTLYSWRRGGASADFRSHGSMETTLLRGRWASVRTARLYVQDAVAEATTLALLPDQRAACLHLASRVR</sequence>
<feature type="region of interest" description="Disordered" evidence="2">
    <location>
        <begin position="408"/>
        <end position="431"/>
    </location>
</feature>
<keyword evidence="3" id="KW-1133">Transmembrane helix</keyword>
<name>A0ABN9QSC9_9DINO</name>
<dbReference type="InterPro" id="IPR029063">
    <property type="entry name" value="SAM-dependent_MTases_sf"/>
</dbReference>
<evidence type="ECO:0000313" key="5">
    <source>
        <dbReference type="Proteomes" id="UP001189429"/>
    </source>
</evidence>
<feature type="region of interest" description="Disordered" evidence="2">
    <location>
        <begin position="454"/>
        <end position="487"/>
    </location>
</feature>
<dbReference type="InterPro" id="IPR013762">
    <property type="entry name" value="Integrase-like_cat_sf"/>
</dbReference>
<dbReference type="Gene3D" id="1.10.443.10">
    <property type="entry name" value="Intergrase catalytic core"/>
    <property type="match status" value="1"/>
</dbReference>
<gene>
    <name evidence="4" type="ORF">PCOR1329_LOCUS12733</name>
</gene>
<feature type="compositionally biased region" description="Low complexity" evidence="2">
    <location>
        <begin position="461"/>
        <end position="472"/>
    </location>
</feature>
<evidence type="ECO:0000313" key="4">
    <source>
        <dbReference type="EMBL" id="CAK0806547.1"/>
    </source>
</evidence>
<keyword evidence="1" id="KW-0233">DNA recombination</keyword>
<dbReference type="SUPFAM" id="SSF53335">
    <property type="entry name" value="S-adenosyl-L-methionine-dependent methyltransferases"/>
    <property type="match status" value="1"/>
</dbReference>
<feature type="region of interest" description="Disordered" evidence="2">
    <location>
        <begin position="509"/>
        <end position="532"/>
    </location>
</feature>
<keyword evidence="5" id="KW-1185">Reference proteome</keyword>
<dbReference type="SUPFAM" id="SSF56349">
    <property type="entry name" value="DNA breaking-rejoining enzymes"/>
    <property type="match status" value="1"/>
</dbReference>
<keyword evidence="3" id="KW-0472">Membrane</keyword>
<protein>
    <recommendedName>
        <fullName evidence="6">RNA-directed RNA polymerase</fullName>
    </recommendedName>
</protein>
<evidence type="ECO:0000256" key="2">
    <source>
        <dbReference type="SAM" id="MobiDB-lite"/>
    </source>
</evidence>
<organism evidence="4 5">
    <name type="scientific">Prorocentrum cordatum</name>
    <dbReference type="NCBI Taxonomy" id="2364126"/>
    <lineage>
        <taxon>Eukaryota</taxon>
        <taxon>Sar</taxon>
        <taxon>Alveolata</taxon>
        <taxon>Dinophyceae</taxon>
        <taxon>Prorocentrales</taxon>
        <taxon>Prorocentraceae</taxon>
        <taxon>Prorocentrum</taxon>
    </lineage>
</organism>
<dbReference type="Proteomes" id="UP001189429">
    <property type="component" value="Unassembled WGS sequence"/>
</dbReference>